<sequence>MKSGFTGEIRIPLPYKPTICAPSMRDCADTVADVDIILTGEDGRSLEQHNYWKHNLQGGAKLTFAVSGSHSISALWSPQEAGVYGLCNTHC</sequence>
<organism evidence="1 2">
    <name type="scientific">Nezara viridula</name>
    <name type="common">Southern green stink bug</name>
    <name type="synonym">Cimex viridulus</name>
    <dbReference type="NCBI Taxonomy" id="85310"/>
    <lineage>
        <taxon>Eukaryota</taxon>
        <taxon>Metazoa</taxon>
        <taxon>Ecdysozoa</taxon>
        <taxon>Arthropoda</taxon>
        <taxon>Hexapoda</taxon>
        <taxon>Insecta</taxon>
        <taxon>Pterygota</taxon>
        <taxon>Neoptera</taxon>
        <taxon>Paraneoptera</taxon>
        <taxon>Hemiptera</taxon>
        <taxon>Heteroptera</taxon>
        <taxon>Panheteroptera</taxon>
        <taxon>Pentatomomorpha</taxon>
        <taxon>Pentatomoidea</taxon>
        <taxon>Pentatomidae</taxon>
        <taxon>Pentatominae</taxon>
        <taxon>Nezara</taxon>
    </lineage>
</organism>
<keyword evidence="2" id="KW-1185">Reference proteome</keyword>
<dbReference type="Proteomes" id="UP001152798">
    <property type="component" value="Chromosome 6"/>
</dbReference>
<evidence type="ECO:0000313" key="1">
    <source>
        <dbReference type="EMBL" id="CAH1406204.1"/>
    </source>
</evidence>
<evidence type="ECO:0000313" key="2">
    <source>
        <dbReference type="Proteomes" id="UP001152798"/>
    </source>
</evidence>
<dbReference type="OrthoDB" id="10405849at2759"/>
<dbReference type="AlphaFoldDB" id="A0A9P0HQY1"/>
<proteinExistence type="predicted"/>
<protein>
    <submittedName>
        <fullName evidence="1">Uncharacterized protein</fullName>
    </submittedName>
</protein>
<accession>A0A9P0HQY1</accession>
<name>A0A9P0HQY1_NEZVI</name>
<gene>
    <name evidence="1" type="ORF">NEZAVI_LOCUS14194</name>
</gene>
<reference evidence="1" key="1">
    <citation type="submission" date="2022-01" db="EMBL/GenBank/DDBJ databases">
        <authorList>
            <person name="King R."/>
        </authorList>
    </citation>
    <scope>NUCLEOTIDE SEQUENCE</scope>
</reference>
<dbReference type="EMBL" id="OV725082">
    <property type="protein sequence ID" value="CAH1406204.1"/>
    <property type="molecule type" value="Genomic_DNA"/>
</dbReference>